<comment type="caution">
    <text evidence="1">The sequence shown here is derived from an EMBL/GenBank/DDBJ whole genome shotgun (WGS) entry which is preliminary data.</text>
</comment>
<evidence type="ECO:0000313" key="1">
    <source>
        <dbReference type="EMBL" id="ODA29902.1"/>
    </source>
</evidence>
<reference evidence="1 2" key="1">
    <citation type="submission" date="2016-05" db="EMBL/GenBank/DDBJ databases">
        <title>Genomic Taxonomy of the Vibrionaceae.</title>
        <authorList>
            <person name="Gomez-Gil B."/>
            <person name="Enciso-Ibarra J."/>
        </authorList>
    </citation>
    <scope>NUCLEOTIDE SEQUENCE [LARGE SCALE GENOMIC DNA]</scope>
    <source>
        <strain evidence="1 2">CAIM 1920</strain>
    </source>
</reference>
<dbReference type="AlphaFoldDB" id="A0A1C3E9I8"/>
<sequence>MLNKFILLTVSLYFIPDFFVSKSLAEEIKINTVKHHCDADYNLTSHYKTGKVDICSIKIFIEPFTILTNWGTKPEWINNHQFVFLSNQIGDVYLMDMIKNKVINLTESFAHAGFTRAHKLPGGHLLLVVQNLDQYHPKILLLYMILGSLQGISGSLRHLSIKHRIFLCLKTKMESGKK</sequence>
<name>A0A1C3E9I8_9GAMM</name>
<keyword evidence="2" id="KW-1185">Reference proteome</keyword>
<proteinExistence type="predicted"/>
<dbReference type="Proteomes" id="UP000094936">
    <property type="component" value="Unassembled WGS sequence"/>
</dbReference>
<evidence type="ECO:0000313" key="2">
    <source>
        <dbReference type="Proteomes" id="UP000094936"/>
    </source>
</evidence>
<protein>
    <submittedName>
        <fullName evidence="1">Uncharacterized protein</fullName>
    </submittedName>
</protein>
<gene>
    <name evidence="1" type="ORF">A8L45_21330</name>
</gene>
<organism evidence="1 2">
    <name type="scientific">Veronia pacifica</name>
    <dbReference type="NCBI Taxonomy" id="1080227"/>
    <lineage>
        <taxon>Bacteria</taxon>
        <taxon>Pseudomonadati</taxon>
        <taxon>Pseudomonadota</taxon>
        <taxon>Gammaproteobacteria</taxon>
        <taxon>Vibrionales</taxon>
        <taxon>Vibrionaceae</taxon>
        <taxon>Veronia</taxon>
    </lineage>
</organism>
<dbReference type="EMBL" id="LYBM01000060">
    <property type="protein sequence ID" value="ODA29902.1"/>
    <property type="molecule type" value="Genomic_DNA"/>
</dbReference>
<accession>A0A1C3E9I8</accession>
<dbReference type="STRING" id="1080227.A8L45_21330"/>